<feature type="compositionally biased region" description="Low complexity" evidence="3">
    <location>
        <begin position="202"/>
        <end position="214"/>
    </location>
</feature>
<feature type="compositionally biased region" description="Polar residues" evidence="3">
    <location>
        <begin position="181"/>
        <end position="190"/>
    </location>
</feature>
<comment type="caution">
    <text evidence="4">The sequence shown here is derived from an EMBL/GenBank/DDBJ whole genome shotgun (WGS) entry which is preliminary data.</text>
</comment>
<sequence length="349" mass="37692">MDFSTDDVEFLLTDFIFIRENAIVFVLLVPKPLPPPFSMGGTHLAFQSKHSTPKCAKTAFFGGGLTNTVSFGIPKSAFKKLRKTSKQRRGCGATGSLRVVAEKVVGTTNSAMGAMEGGKPVIITNAEGQRTTSSMVAWTKNGDRLHRPPRLPSPHLVESHIHQPTLPVAPFLAQPRRSSSLVQSPCSTADPSLAQPCRSAFPRRTPTNPSSSPNLAKPNPTATKLLKYGAHPNLDATVASEGVNPAKYKSSASEVVDEDSCLKLLRSLYTKPEAHHVGSRSLVYIVGHAIAKQPILCWTRGISQSCLSQRGTKAGVGRVKHQPLELVACSVKLHLGTRYDKTVFYVYNG</sequence>
<reference evidence="4" key="1">
    <citation type="submission" date="2022-12" db="EMBL/GenBank/DDBJ databases">
        <title>Draft genome assemblies for two species of Escallonia (Escalloniales).</title>
        <authorList>
            <person name="Chanderbali A."/>
            <person name="Dervinis C."/>
            <person name="Anghel I."/>
            <person name="Soltis D."/>
            <person name="Soltis P."/>
            <person name="Zapata F."/>
        </authorList>
    </citation>
    <scope>NUCLEOTIDE SEQUENCE</scope>
    <source>
        <strain evidence="4">UCBG92.1500</strain>
        <tissue evidence="4">Leaf</tissue>
    </source>
</reference>
<dbReference type="EMBL" id="JAVXUO010000907">
    <property type="protein sequence ID" value="KAK2988237.1"/>
    <property type="molecule type" value="Genomic_DNA"/>
</dbReference>
<accession>A0AA88RG22</accession>
<protein>
    <submittedName>
        <fullName evidence="4">Uncharacterized protein</fullName>
    </submittedName>
</protein>
<dbReference type="AlphaFoldDB" id="A0AA88RG22"/>
<gene>
    <name evidence="4" type="ORF">RJ640_002881</name>
</gene>
<dbReference type="InterPro" id="IPR013126">
    <property type="entry name" value="Hsp_70_fam"/>
</dbReference>
<dbReference type="SUPFAM" id="SSF53067">
    <property type="entry name" value="Actin-like ATPase domain"/>
    <property type="match status" value="1"/>
</dbReference>
<dbReference type="GO" id="GO:0140662">
    <property type="term" value="F:ATP-dependent protein folding chaperone"/>
    <property type="evidence" value="ECO:0007669"/>
    <property type="project" value="InterPro"/>
</dbReference>
<dbReference type="Pfam" id="PF00012">
    <property type="entry name" value="HSP70"/>
    <property type="match status" value="1"/>
</dbReference>
<evidence type="ECO:0000256" key="3">
    <source>
        <dbReference type="SAM" id="MobiDB-lite"/>
    </source>
</evidence>
<evidence type="ECO:0000256" key="2">
    <source>
        <dbReference type="ARBA" id="ARBA00022840"/>
    </source>
</evidence>
<keyword evidence="1" id="KW-0547">Nucleotide-binding</keyword>
<evidence type="ECO:0000256" key="1">
    <source>
        <dbReference type="ARBA" id="ARBA00022741"/>
    </source>
</evidence>
<dbReference type="Proteomes" id="UP001187471">
    <property type="component" value="Unassembled WGS sequence"/>
</dbReference>
<keyword evidence="5" id="KW-1185">Reference proteome</keyword>
<name>A0AA88RG22_9ASTE</name>
<evidence type="ECO:0000313" key="4">
    <source>
        <dbReference type="EMBL" id="KAK2988237.1"/>
    </source>
</evidence>
<proteinExistence type="predicted"/>
<evidence type="ECO:0000313" key="5">
    <source>
        <dbReference type="Proteomes" id="UP001187471"/>
    </source>
</evidence>
<dbReference type="InterPro" id="IPR043129">
    <property type="entry name" value="ATPase_NBD"/>
</dbReference>
<keyword evidence="2" id="KW-0067">ATP-binding</keyword>
<dbReference type="Gene3D" id="3.30.420.40">
    <property type="match status" value="1"/>
</dbReference>
<feature type="region of interest" description="Disordered" evidence="3">
    <location>
        <begin position="181"/>
        <end position="222"/>
    </location>
</feature>
<organism evidence="4 5">
    <name type="scientific">Escallonia rubra</name>
    <dbReference type="NCBI Taxonomy" id="112253"/>
    <lineage>
        <taxon>Eukaryota</taxon>
        <taxon>Viridiplantae</taxon>
        <taxon>Streptophyta</taxon>
        <taxon>Embryophyta</taxon>
        <taxon>Tracheophyta</taxon>
        <taxon>Spermatophyta</taxon>
        <taxon>Magnoliopsida</taxon>
        <taxon>eudicotyledons</taxon>
        <taxon>Gunneridae</taxon>
        <taxon>Pentapetalae</taxon>
        <taxon>asterids</taxon>
        <taxon>campanulids</taxon>
        <taxon>Escalloniales</taxon>
        <taxon>Escalloniaceae</taxon>
        <taxon>Escallonia</taxon>
    </lineage>
</organism>
<dbReference type="GO" id="GO:0005524">
    <property type="term" value="F:ATP binding"/>
    <property type="evidence" value="ECO:0007669"/>
    <property type="project" value="UniProtKB-KW"/>
</dbReference>